<sequence>MKSIYKISGIALLFLIFACTDNFEDINTNDTTIPKNQLEATDFFAGMFNNIYQNQPAWSTQLQQNLNGDVYSGYMMPPTGFASNINNMTYALVDGWNNFPWNVAYSNIMLNAFTIEGISKETNPKLYALSLILKVEAMHRVTDIYGPIVYSRFGENPLVGYYDSQETVYNTFFEELDYAITTLSDSSLPDVPGTFAATDQAYGGDIDKWVQFANSLRLRLAIRISKVNPSKAQTEGEKSLAHSGGLIDNNTNNFLVDGKVEHPLATIAASWNDIRMGASMESILTGYEDPRLEKYFEESEVSPGEYKGIRIGINADKPKYQPFSNIGESIIRTTLIQLMTASEVHFLKAEAALRGWAGAGDAQANYEAGIATSFDQHGVADASYASDNTKVAADYTDPVEAAHNTGAVSNVTIAWDAAASNEVKLEKIITQKWIAMFPDGQEAWSEFRRTGYPKLFPVVNNKSNGEIDTDIQIRRLKFADSDKVANSAEVEKAVSLLGGPDTGGTRLWWDIAGGNF</sequence>
<dbReference type="RefSeq" id="WP_176027846.1">
    <property type="nucleotide sequence ID" value="NZ_JBHSJV010000001.1"/>
</dbReference>
<organism evidence="2 3">
    <name type="scientific">Aquimarina hainanensis</name>
    <dbReference type="NCBI Taxonomy" id="1578017"/>
    <lineage>
        <taxon>Bacteria</taxon>
        <taxon>Pseudomonadati</taxon>
        <taxon>Bacteroidota</taxon>
        <taxon>Flavobacteriia</taxon>
        <taxon>Flavobacteriales</taxon>
        <taxon>Flavobacteriaceae</taxon>
        <taxon>Aquimarina</taxon>
    </lineage>
</organism>
<dbReference type="Pfam" id="PF12741">
    <property type="entry name" value="SusD-like"/>
    <property type="match status" value="1"/>
</dbReference>
<name>A0ABW5N2Z9_9FLAO</name>
<protein>
    <submittedName>
        <fullName evidence="2">RagB/SusD family nutrient uptake outer membrane protein</fullName>
    </submittedName>
</protein>
<dbReference type="Gene3D" id="1.25.40.390">
    <property type="match status" value="1"/>
</dbReference>
<dbReference type="InterPro" id="IPR011990">
    <property type="entry name" value="TPR-like_helical_dom_sf"/>
</dbReference>
<feature type="chain" id="PRO_5046873637" evidence="1">
    <location>
        <begin position="25"/>
        <end position="516"/>
    </location>
</feature>
<keyword evidence="1" id="KW-0732">Signal</keyword>
<dbReference type="PROSITE" id="PS51257">
    <property type="entry name" value="PROKAR_LIPOPROTEIN"/>
    <property type="match status" value="1"/>
</dbReference>
<proteinExistence type="predicted"/>
<keyword evidence="3" id="KW-1185">Reference proteome</keyword>
<feature type="signal peptide" evidence="1">
    <location>
        <begin position="1"/>
        <end position="24"/>
    </location>
</feature>
<dbReference type="InterPro" id="IPR024302">
    <property type="entry name" value="SusD-like"/>
</dbReference>
<dbReference type="SUPFAM" id="SSF48452">
    <property type="entry name" value="TPR-like"/>
    <property type="match status" value="1"/>
</dbReference>
<dbReference type="Proteomes" id="UP001597459">
    <property type="component" value="Unassembled WGS sequence"/>
</dbReference>
<gene>
    <name evidence="2" type="ORF">ACFSTE_01785</name>
</gene>
<evidence type="ECO:0000256" key="1">
    <source>
        <dbReference type="SAM" id="SignalP"/>
    </source>
</evidence>
<evidence type="ECO:0000313" key="3">
    <source>
        <dbReference type="Proteomes" id="UP001597459"/>
    </source>
</evidence>
<evidence type="ECO:0000313" key="2">
    <source>
        <dbReference type="EMBL" id="MFD2589544.1"/>
    </source>
</evidence>
<comment type="caution">
    <text evidence="2">The sequence shown here is derived from an EMBL/GenBank/DDBJ whole genome shotgun (WGS) entry which is preliminary data.</text>
</comment>
<dbReference type="EMBL" id="JBHULX010000001">
    <property type="protein sequence ID" value="MFD2589544.1"/>
    <property type="molecule type" value="Genomic_DNA"/>
</dbReference>
<reference evidence="3" key="1">
    <citation type="journal article" date="2019" name="Int. J. Syst. Evol. Microbiol.">
        <title>The Global Catalogue of Microorganisms (GCM) 10K type strain sequencing project: providing services to taxonomists for standard genome sequencing and annotation.</title>
        <authorList>
            <consortium name="The Broad Institute Genomics Platform"/>
            <consortium name="The Broad Institute Genome Sequencing Center for Infectious Disease"/>
            <person name="Wu L."/>
            <person name="Ma J."/>
        </authorList>
    </citation>
    <scope>NUCLEOTIDE SEQUENCE [LARGE SCALE GENOMIC DNA]</scope>
    <source>
        <strain evidence="3">KCTC 42423</strain>
    </source>
</reference>
<accession>A0ABW5N2Z9</accession>